<dbReference type="InterPro" id="IPR051791">
    <property type="entry name" value="Pra-immunoreactive"/>
</dbReference>
<feature type="domain" description="RDD" evidence="7">
    <location>
        <begin position="10"/>
        <end position="242"/>
    </location>
</feature>
<evidence type="ECO:0000313" key="9">
    <source>
        <dbReference type="Proteomes" id="UP001058098"/>
    </source>
</evidence>
<keyword evidence="9" id="KW-1185">Reference proteome</keyword>
<dbReference type="Proteomes" id="UP001058098">
    <property type="component" value="Chromosome"/>
</dbReference>
<keyword evidence="5 6" id="KW-0472">Membrane</keyword>
<evidence type="ECO:0000256" key="5">
    <source>
        <dbReference type="ARBA" id="ARBA00023136"/>
    </source>
</evidence>
<name>A0ABY5QR58_9HYPH</name>
<organism evidence="8 9">
    <name type="scientific">Mesorhizobium onobrychidis</name>
    <dbReference type="NCBI Taxonomy" id="2775404"/>
    <lineage>
        <taxon>Bacteria</taxon>
        <taxon>Pseudomonadati</taxon>
        <taxon>Pseudomonadota</taxon>
        <taxon>Alphaproteobacteria</taxon>
        <taxon>Hyphomicrobiales</taxon>
        <taxon>Phyllobacteriaceae</taxon>
        <taxon>Mesorhizobium</taxon>
    </lineage>
</organism>
<keyword evidence="3 6" id="KW-0812">Transmembrane</keyword>
<comment type="subcellular location">
    <subcellularLocation>
        <location evidence="1">Cell membrane</location>
        <topology evidence="1">Multi-pass membrane protein</topology>
    </subcellularLocation>
</comment>
<keyword evidence="2" id="KW-1003">Cell membrane</keyword>
<evidence type="ECO:0000313" key="8">
    <source>
        <dbReference type="EMBL" id="UVC13518.1"/>
    </source>
</evidence>
<dbReference type="PANTHER" id="PTHR36115">
    <property type="entry name" value="PROLINE-RICH ANTIGEN HOMOLOG-RELATED"/>
    <property type="match status" value="1"/>
</dbReference>
<evidence type="ECO:0000256" key="4">
    <source>
        <dbReference type="ARBA" id="ARBA00022989"/>
    </source>
</evidence>
<gene>
    <name evidence="8" type="ORF">IHQ72_22730</name>
</gene>
<evidence type="ECO:0000259" key="7">
    <source>
        <dbReference type="Pfam" id="PF06271"/>
    </source>
</evidence>
<protein>
    <submittedName>
        <fullName evidence="8">RDD family protein</fullName>
    </submittedName>
</protein>
<dbReference type="EMBL" id="CP062229">
    <property type="protein sequence ID" value="UVC13518.1"/>
    <property type="molecule type" value="Genomic_DNA"/>
</dbReference>
<reference evidence="8" key="1">
    <citation type="submission" date="2020-09" db="EMBL/GenBank/DDBJ databases">
        <title>Rhizobia associated with sainfoin plants.</title>
        <authorList>
            <person name="Asharfi S."/>
            <person name="Kuzmanovic N."/>
            <person name="Bunk B."/>
            <person name="Sproeer C."/>
            <person name="Becker M."/>
            <person name="Thuenen T."/>
        </authorList>
    </citation>
    <scope>NUCLEOTIDE SEQUENCE</scope>
    <source>
        <strain evidence="8">OM4</strain>
    </source>
</reference>
<evidence type="ECO:0000256" key="6">
    <source>
        <dbReference type="SAM" id="Phobius"/>
    </source>
</evidence>
<evidence type="ECO:0000256" key="3">
    <source>
        <dbReference type="ARBA" id="ARBA00022692"/>
    </source>
</evidence>
<feature type="transmembrane region" description="Helical" evidence="6">
    <location>
        <begin position="209"/>
        <end position="228"/>
    </location>
</feature>
<dbReference type="RefSeq" id="WP_258117403.1">
    <property type="nucleotide sequence ID" value="NZ_CP062229.1"/>
</dbReference>
<feature type="transmembrane region" description="Helical" evidence="6">
    <location>
        <begin position="15"/>
        <end position="39"/>
    </location>
</feature>
<keyword evidence="4 6" id="KW-1133">Transmembrane helix</keyword>
<proteinExistence type="predicted"/>
<evidence type="ECO:0000256" key="1">
    <source>
        <dbReference type="ARBA" id="ARBA00004651"/>
    </source>
</evidence>
<feature type="transmembrane region" description="Helical" evidence="6">
    <location>
        <begin position="180"/>
        <end position="197"/>
    </location>
</feature>
<dbReference type="Pfam" id="PF06271">
    <property type="entry name" value="RDD"/>
    <property type="match status" value="1"/>
</dbReference>
<evidence type="ECO:0000256" key="2">
    <source>
        <dbReference type="ARBA" id="ARBA00022475"/>
    </source>
</evidence>
<accession>A0ABY5QR58</accession>
<dbReference type="InterPro" id="IPR010432">
    <property type="entry name" value="RDD"/>
</dbReference>
<sequence length="250" mass="27543">MTSDSVPCVGFWRRLAAFIVDGFVVIVPLQLATVVLFSLTDAKVQGSFLGTKQCEQVTHLPQGLDPPPFAGANWAEICKFSFFGFQTAHVLTVSTVTQNGSTTKIISRSYTLDGEGRPNSAFVADWLAILLLFAYVIPFETLRGATFGKSLVRIRTVVKKTPERIGLPLKTTLGREGAKLLGFIPGLMFPLMFLAGYGPDNPQWDEVFWPLSLCVLAVSFAWAVWNIADVVRKRDPIYDRLAGTAVLRKQ</sequence>